<organism evidence="2">
    <name type="scientific">marine sediment metagenome</name>
    <dbReference type="NCBI Taxonomy" id="412755"/>
    <lineage>
        <taxon>unclassified sequences</taxon>
        <taxon>metagenomes</taxon>
        <taxon>ecological metagenomes</taxon>
    </lineage>
</organism>
<comment type="caution">
    <text evidence="2">The sequence shown here is derived from an EMBL/GenBank/DDBJ whole genome shotgun (WGS) entry which is preliminary data.</text>
</comment>
<name>X1D6T2_9ZZZZ</name>
<proteinExistence type="predicted"/>
<dbReference type="AlphaFoldDB" id="X1D6T2"/>
<evidence type="ECO:0000256" key="1">
    <source>
        <dbReference type="SAM" id="MobiDB-lite"/>
    </source>
</evidence>
<evidence type="ECO:0000313" key="2">
    <source>
        <dbReference type="EMBL" id="GAG92176.1"/>
    </source>
</evidence>
<gene>
    <name evidence="2" type="ORF">S01H4_44561</name>
</gene>
<dbReference type="EMBL" id="BART01024717">
    <property type="protein sequence ID" value="GAG92176.1"/>
    <property type="molecule type" value="Genomic_DNA"/>
</dbReference>
<feature type="region of interest" description="Disordered" evidence="1">
    <location>
        <begin position="1"/>
        <end position="33"/>
    </location>
</feature>
<sequence>MTENKTGTKLGKNFDEEENSAELNGSKITSSTDKFDWDFIPEREWSRTKK</sequence>
<reference evidence="2" key="1">
    <citation type="journal article" date="2014" name="Front. Microbiol.">
        <title>High frequency of phylogenetically diverse reductive dehalogenase-homologous genes in deep subseafloor sedimentary metagenomes.</title>
        <authorList>
            <person name="Kawai M."/>
            <person name="Futagami T."/>
            <person name="Toyoda A."/>
            <person name="Takaki Y."/>
            <person name="Nishi S."/>
            <person name="Hori S."/>
            <person name="Arai W."/>
            <person name="Tsubouchi T."/>
            <person name="Morono Y."/>
            <person name="Uchiyama I."/>
            <person name="Ito T."/>
            <person name="Fujiyama A."/>
            <person name="Inagaki F."/>
            <person name="Takami H."/>
        </authorList>
    </citation>
    <scope>NUCLEOTIDE SEQUENCE</scope>
    <source>
        <strain evidence="2">Expedition CK06-06</strain>
    </source>
</reference>
<protein>
    <submittedName>
        <fullName evidence="2">Uncharacterized protein</fullName>
    </submittedName>
</protein>
<accession>X1D6T2</accession>
<feature type="compositionally biased region" description="Polar residues" evidence="1">
    <location>
        <begin position="21"/>
        <end position="32"/>
    </location>
</feature>